<proteinExistence type="inferred from homology"/>
<dbReference type="SUPFAM" id="SSF53098">
    <property type="entry name" value="Ribonuclease H-like"/>
    <property type="match status" value="1"/>
</dbReference>
<dbReference type="PANTHER" id="PTHR33317">
    <property type="entry name" value="POLYNUCLEOTIDYL TRANSFERASE, RIBONUCLEASE H-LIKE SUPERFAMILY PROTEIN"/>
    <property type="match status" value="1"/>
</dbReference>
<keyword evidence="4 5" id="KW-0378">Hydrolase</keyword>
<dbReference type="EMBL" id="JBFNFH010000005">
    <property type="protein sequence ID" value="MFM1524636.1"/>
    <property type="molecule type" value="Genomic_DNA"/>
</dbReference>
<evidence type="ECO:0000256" key="4">
    <source>
        <dbReference type="ARBA" id="ARBA00022801"/>
    </source>
</evidence>
<dbReference type="PANTHER" id="PTHR33317:SF4">
    <property type="entry name" value="POLYNUCLEOTIDYL TRANSFERASE, RIBONUCLEASE H-LIKE SUPERFAMILY PROTEIN"/>
    <property type="match status" value="1"/>
</dbReference>
<dbReference type="EC" id="3.1.-.-" evidence="5"/>
<comment type="function">
    <text evidence="5">Could be a nuclease involved in processing of the 5'-end of pre-16S rRNA.</text>
</comment>
<protein>
    <recommendedName>
        <fullName evidence="5">Putative pre-16S rRNA nuclease</fullName>
        <ecNumber evidence="5">3.1.-.-</ecNumber>
    </recommendedName>
</protein>
<evidence type="ECO:0000259" key="6">
    <source>
        <dbReference type="SMART" id="SM00732"/>
    </source>
</evidence>
<dbReference type="CDD" id="cd16964">
    <property type="entry name" value="YqgF"/>
    <property type="match status" value="1"/>
</dbReference>
<dbReference type="RefSeq" id="WP_408105673.1">
    <property type="nucleotide sequence ID" value="NZ_JBFNFH010000005.1"/>
</dbReference>
<dbReference type="HAMAP" id="MF_00651">
    <property type="entry name" value="Nuclease_YqgF"/>
    <property type="match status" value="1"/>
</dbReference>
<feature type="domain" description="YqgF/RNase H-like" evidence="6">
    <location>
        <begin position="2"/>
        <end position="102"/>
    </location>
</feature>
<dbReference type="InterPro" id="IPR005227">
    <property type="entry name" value="YqgF"/>
</dbReference>
<accession>A0ABW9F6L7</accession>
<keyword evidence="2 5" id="KW-0690">Ribosome biogenesis</keyword>
<dbReference type="Proteomes" id="UP001629536">
    <property type="component" value="Unassembled WGS sequence"/>
</dbReference>
<name>A0ABW9F6L7_9FIRM</name>
<comment type="similarity">
    <text evidence="5">Belongs to the YqgF HJR family.</text>
</comment>
<dbReference type="SMART" id="SM00732">
    <property type="entry name" value="YqgFc"/>
    <property type="match status" value="1"/>
</dbReference>
<keyword evidence="8" id="KW-1185">Reference proteome</keyword>
<evidence type="ECO:0000256" key="3">
    <source>
        <dbReference type="ARBA" id="ARBA00022722"/>
    </source>
</evidence>
<evidence type="ECO:0000256" key="5">
    <source>
        <dbReference type="HAMAP-Rule" id="MF_00651"/>
    </source>
</evidence>
<organism evidence="7 8">
    <name type="scientific">Helcococcus bovis</name>
    <dbReference type="NCBI Taxonomy" id="3153252"/>
    <lineage>
        <taxon>Bacteria</taxon>
        <taxon>Bacillati</taxon>
        <taxon>Bacillota</taxon>
        <taxon>Tissierellia</taxon>
        <taxon>Tissierellales</taxon>
        <taxon>Peptoniphilaceae</taxon>
        <taxon>Helcococcus</taxon>
    </lineage>
</organism>
<dbReference type="NCBIfam" id="TIGR00250">
    <property type="entry name" value="RNAse_H_YqgF"/>
    <property type="match status" value="1"/>
</dbReference>
<dbReference type="InterPro" id="IPR006641">
    <property type="entry name" value="YqgF/RNaseH-like_dom"/>
</dbReference>
<evidence type="ECO:0000313" key="8">
    <source>
        <dbReference type="Proteomes" id="UP001629536"/>
    </source>
</evidence>
<dbReference type="InterPro" id="IPR012337">
    <property type="entry name" value="RNaseH-like_sf"/>
</dbReference>
<comment type="subcellular location">
    <subcellularLocation>
        <location evidence="5">Cytoplasm</location>
    </subcellularLocation>
</comment>
<dbReference type="Gene3D" id="3.30.420.140">
    <property type="entry name" value="YqgF/RNase H-like domain"/>
    <property type="match status" value="1"/>
</dbReference>
<comment type="caution">
    <text evidence="7">The sequence shown here is derived from an EMBL/GenBank/DDBJ whole genome shotgun (WGS) entry which is preliminary data.</text>
</comment>
<evidence type="ECO:0000256" key="1">
    <source>
        <dbReference type="ARBA" id="ARBA00022490"/>
    </source>
</evidence>
<reference evidence="7 8" key="1">
    <citation type="journal article" date="2024" name="Front. Microbiol.">
        <title>Pangenomic and biochemical analyses of Helcococcus ovis reveal widespread tetracycline resistance and a novel bacterial species, Helcococcus bovis.</title>
        <authorList>
            <person name="Cunha F."/>
            <person name="Zhai Y."/>
            <person name="Casaro S."/>
            <person name="Jones K.L."/>
            <person name="Hernandez M."/>
            <person name="Bisinotto R.S."/>
            <person name="Kariyawasam S."/>
            <person name="Brown M.B."/>
            <person name="Phillips A."/>
            <person name="Jeong K.C."/>
            <person name="Galvao K.N."/>
        </authorList>
    </citation>
    <scope>NUCLEOTIDE SEQUENCE [LARGE SCALE GENOMIC DNA]</scope>
    <source>
        <strain evidence="7 8">KG197</strain>
    </source>
</reference>
<evidence type="ECO:0000313" key="7">
    <source>
        <dbReference type="EMBL" id="MFM1524636.1"/>
    </source>
</evidence>
<dbReference type="Pfam" id="PF03652">
    <property type="entry name" value="RuvX"/>
    <property type="match status" value="1"/>
</dbReference>
<dbReference type="InterPro" id="IPR037027">
    <property type="entry name" value="YqgF/RNaseH-like_dom_sf"/>
</dbReference>
<evidence type="ECO:0000256" key="2">
    <source>
        <dbReference type="ARBA" id="ARBA00022517"/>
    </source>
</evidence>
<gene>
    <name evidence="7" type="primary">ruvX</name>
    <name evidence="7" type="ORF">ABGF40_03015</name>
</gene>
<keyword evidence="3 5" id="KW-0540">Nuclease</keyword>
<sequence length="136" mass="15408">MERYIGLDLGTKTIGVAISDPLLIFANGLVTIKRKDINSDIQEIKKIINTNEVTKIVVGMPYNMDGSKGPSAQRVMSFVDLLKKEIDNEIIYVDERLTTVSAERVLIENKVRRENRKDHVDKIAATFILQSYLDAR</sequence>
<keyword evidence="1 5" id="KW-0963">Cytoplasm</keyword>